<accession>X0XB19</accession>
<feature type="non-terminal residue" evidence="2">
    <location>
        <position position="59"/>
    </location>
</feature>
<dbReference type="InterPro" id="IPR050834">
    <property type="entry name" value="Glycosyltransf_2"/>
</dbReference>
<name>X0XB19_9ZZZZ</name>
<evidence type="ECO:0000259" key="1">
    <source>
        <dbReference type="Pfam" id="PF00535"/>
    </source>
</evidence>
<reference evidence="2" key="1">
    <citation type="journal article" date="2014" name="Front. Microbiol.">
        <title>High frequency of phylogenetically diverse reductive dehalogenase-homologous genes in deep subseafloor sedimentary metagenomes.</title>
        <authorList>
            <person name="Kawai M."/>
            <person name="Futagami T."/>
            <person name="Toyoda A."/>
            <person name="Takaki Y."/>
            <person name="Nishi S."/>
            <person name="Hori S."/>
            <person name="Arai W."/>
            <person name="Tsubouchi T."/>
            <person name="Morono Y."/>
            <person name="Uchiyama I."/>
            <person name="Ito T."/>
            <person name="Fujiyama A."/>
            <person name="Inagaki F."/>
            <person name="Takami H."/>
        </authorList>
    </citation>
    <scope>NUCLEOTIDE SEQUENCE</scope>
    <source>
        <strain evidence="2">Expedition CK06-06</strain>
    </source>
</reference>
<dbReference type="EMBL" id="BARS01043529">
    <property type="protein sequence ID" value="GAG40384.1"/>
    <property type="molecule type" value="Genomic_DNA"/>
</dbReference>
<dbReference type="Pfam" id="PF00535">
    <property type="entry name" value="Glycos_transf_2"/>
    <property type="match status" value="1"/>
</dbReference>
<dbReference type="PANTHER" id="PTHR43685">
    <property type="entry name" value="GLYCOSYLTRANSFERASE"/>
    <property type="match status" value="1"/>
</dbReference>
<dbReference type="Gene3D" id="3.90.550.10">
    <property type="entry name" value="Spore Coat Polysaccharide Biosynthesis Protein SpsA, Chain A"/>
    <property type="match status" value="1"/>
</dbReference>
<evidence type="ECO:0000313" key="2">
    <source>
        <dbReference type="EMBL" id="GAG40384.1"/>
    </source>
</evidence>
<proteinExistence type="predicted"/>
<protein>
    <recommendedName>
        <fullName evidence="1">Glycosyltransferase 2-like domain-containing protein</fullName>
    </recommendedName>
</protein>
<dbReference type="PANTHER" id="PTHR43685:SF2">
    <property type="entry name" value="GLYCOSYLTRANSFERASE 2-LIKE DOMAIN-CONTAINING PROTEIN"/>
    <property type="match status" value="1"/>
</dbReference>
<sequence length="59" mass="6919">MEKVPLVSIIIVSHNRKDLLKTCLESLFKQEYKNYEVILIDDCSTDGSREFVEKNYPLI</sequence>
<organism evidence="2">
    <name type="scientific">marine sediment metagenome</name>
    <dbReference type="NCBI Taxonomy" id="412755"/>
    <lineage>
        <taxon>unclassified sequences</taxon>
        <taxon>metagenomes</taxon>
        <taxon>ecological metagenomes</taxon>
    </lineage>
</organism>
<gene>
    <name evidence="2" type="ORF">S01H1_65893</name>
</gene>
<comment type="caution">
    <text evidence="2">The sequence shown here is derived from an EMBL/GenBank/DDBJ whole genome shotgun (WGS) entry which is preliminary data.</text>
</comment>
<dbReference type="AlphaFoldDB" id="X0XB19"/>
<dbReference type="InterPro" id="IPR029044">
    <property type="entry name" value="Nucleotide-diphossugar_trans"/>
</dbReference>
<feature type="domain" description="Glycosyltransferase 2-like" evidence="1">
    <location>
        <begin position="8"/>
        <end position="54"/>
    </location>
</feature>
<dbReference type="SUPFAM" id="SSF53448">
    <property type="entry name" value="Nucleotide-diphospho-sugar transferases"/>
    <property type="match status" value="1"/>
</dbReference>
<dbReference type="InterPro" id="IPR001173">
    <property type="entry name" value="Glyco_trans_2-like"/>
</dbReference>